<feature type="region of interest" description="Disordered" evidence="1">
    <location>
        <begin position="577"/>
        <end position="618"/>
    </location>
</feature>
<keyword evidence="2" id="KW-1133">Transmembrane helix</keyword>
<evidence type="ECO:0000256" key="2">
    <source>
        <dbReference type="SAM" id="Phobius"/>
    </source>
</evidence>
<evidence type="ECO:0000313" key="3">
    <source>
        <dbReference type="EMBL" id="PKN02531.1"/>
    </source>
</evidence>
<protein>
    <recommendedName>
        <fullName evidence="5">Fibronectin type-III domain-containing protein</fullName>
    </recommendedName>
</protein>
<evidence type="ECO:0000313" key="4">
    <source>
        <dbReference type="Proteomes" id="UP000233417"/>
    </source>
</evidence>
<comment type="caution">
    <text evidence="3">The sequence shown here is derived from an EMBL/GenBank/DDBJ whole genome shotgun (WGS) entry which is preliminary data.</text>
</comment>
<gene>
    <name evidence="3" type="ORF">CVU76_00610</name>
</gene>
<dbReference type="Proteomes" id="UP000233417">
    <property type="component" value="Unassembled WGS sequence"/>
</dbReference>
<evidence type="ECO:0000256" key="1">
    <source>
        <dbReference type="SAM" id="MobiDB-lite"/>
    </source>
</evidence>
<dbReference type="Gene3D" id="2.60.40.10">
    <property type="entry name" value="Immunoglobulins"/>
    <property type="match status" value="1"/>
</dbReference>
<sequence length="618" mass="69267">MRSRIAPRKSRKGRSLFLTFLLLLSIPVFVIGLLQDESFDIRNRAFDDIEVSEKNPCVITFPNVNPYSLEINSTFRVQVDAMTTSLGVKAVSIKDENNNDLFSKTYEGNPQRISESFSFTPTVAKAYEIKGIMLDLNQKSYECVISSTFDVEGVRAVTNNSKPVFLSTPKNSKPSQSIKTGDVYEYTLTAEDIDKDTINYSFSFTPGNLWLKPTIIEDGGNGRLTIKFRGSTDQPASYLANIFIHDGYSRHLASQSWVISVSPKENDIPNIKIIDPSEPIVIKEQDSLKVTWDSKDLNHITRYEMYVSSNPTNEKSWITINRNIPYNATTQDINTTELKDGTYRIILRAIDNQNPPAIGMDVSEEIVISKGQTEGKEPDDLVALEDPQVINFSPTSTDNVSNNRPTIKASLIASIGETIIQESILVKLDNKDITKDIKINKISDSEYTVLFLPEEGLSKGVHKVEITFKDSSEKEVLKDWTFTISGEDGDPDSFNIFGYYINKRVAMIIGGGIALIILAIFTPMIIFAVWKDDSEDKKDINPTLPPTIPRDDNKVEAPIYTQQKQVEELVTENFVAPEPILDTPPIPEPESDLSMVLEQIDDAQNEPEKNNTPPEPIL</sequence>
<feature type="transmembrane region" description="Helical" evidence="2">
    <location>
        <begin position="505"/>
        <end position="530"/>
    </location>
</feature>
<dbReference type="AlphaFoldDB" id="A0A2N2F2U2"/>
<evidence type="ECO:0008006" key="5">
    <source>
        <dbReference type="Google" id="ProtNLM"/>
    </source>
</evidence>
<keyword evidence="2" id="KW-0812">Transmembrane</keyword>
<dbReference type="InterPro" id="IPR013783">
    <property type="entry name" value="Ig-like_fold"/>
</dbReference>
<proteinExistence type="predicted"/>
<reference evidence="3 4" key="1">
    <citation type="journal article" date="2017" name="ISME J.">
        <title>Potential for microbial H2 and metal transformations associated with novel bacteria and archaea in deep terrestrial subsurface sediments.</title>
        <authorList>
            <person name="Hernsdorf A.W."/>
            <person name="Amano Y."/>
            <person name="Miyakawa K."/>
            <person name="Ise K."/>
            <person name="Suzuki Y."/>
            <person name="Anantharaman K."/>
            <person name="Probst A."/>
            <person name="Burstein D."/>
            <person name="Thomas B.C."/>
            <person name="Banfield J.F."/>
        </authorList>
    </citation>
    <scope>NUCLEOTIDE SEQUENCE [LARGE SCALE GENOMIC DNA]</scope>
    <source>
        <strain evidence="3">HGW-Dojkabacteria-1</strain>
    </source>
</reference>
<organism evidence="3 4">
    <name type="scientific">Candidatus Dojkabacteria bacterium HGW-Dojkabacteria-1</name>
    <dbReference type="NCBI Taxonomy" id="2013761"/>
    <lineage>
        <taxon>Bacteria</taxon>
        <taxon>Candidatus Dojkabacteria</taxon>
    </lineage>
</organism>
<accession>A0A2N2F2U2</accession>
<dbReference type="EMBL" id="PHAO01000001">
    <property type="protein sequence ID" value="PKN02531.1"/>
    <property type="molecule type" value="Genomic_DNA"/>
</dbReference>
<keyword evidence="2" id="KW-0472">Membrane</keyword>
<name>A0A2N2F2U2_9BACT</name>